<dbReference type="InterPro" id="IPR028943">
    <property type="entry name" value="ZorC_EH_Signature_dom"/>
</dbReference>
<gene>
    <name evidence="2" type="ORF">K2U94_12030</name>
</gene>
<dbReference type="Pfam" id="PF15611">
    <property type="entry name" value="EH_Signature"/>
    <property type="match status" value="1"/>
</dbReference>
<proteinExistence type="predicted"/>
<evidence type="ECO:0000259" key="1">
    <source>
        <dbReference type="Pfam" id="PF15611"/>
    </source>
</evidence>
<dbReference type="Proteomes" id="UP001139104">
    <property type="component" value="Unassembled WGS sequence"/>
</dbReference>
<protein>
    <recommendedName>
        <fullName evidence="1">Zorya protein ZorC EH domain-containing protein</fullName>
    </recommendedName>
</protein>
<evidence type="ECO:0000313" key="2">
    <source>
        <dbReference type="EMBL" id="MCI4683484.1"/>
    </source>
</evidence>
<feature type="domain" description="Zorya protein ZorC EH" evidence="1">
    <location>
        <begin position="224"/>
        <end position="372"/>
    </location>
</feature>
<keyword evidence="3" id="KW-1185">Reference proteome</keyword>
<accession>A0ABS9Z737</accession>
<dbReference type="EMBL" id="JAIVFP010000001">
    <property type="protein sequence ID" value="MCI4683484.1"/>
    <property type="molecule type" value="Genomic_DNA"/>
</dbReference>
<organism evidence="2 3">
    <name type="scientific">Candidatus Rhodoblastus alkanivorans</name>
    <dbReference type="NCBI Taxonomy" id="2954117"/>
    <lineage>
        <taxon>Bacteria</taxon>
        <taxon>Pseudomonadati</taxon>
        <taxon>Pseudomonadota</taxon>
        <taxon>Alphaproteobacteria</taxon>
        <taxon>Hyphomicrobiales</taxon>
        <taxon>Rhodoblastaceae</taxon>
        <taxon>Rhodoblastus</taxon>
    </lineage>
</organism>
<reference evidence="2" key="1">
    <citation type="journal article" date="2022" name="ISME J.">
        <title>Identification of active gaseous-alkane degraders at natural gas seeps.</title>
        <authorList>
            <person name="Farhan Ul Haque M."/>
            <person name="Hernandez M."/>
            <person name="Crombie A.T."/>
            <person name="Murrell J.C."/>
        </authorList>
    </citation>
    <scope>NUCLEOTIDE SEQUENCE</scope>
    <source>
        <strain evidence="2">PC2</strain>
    </source>
</reference>
<evidence type="ECO:0000313" key="3">
    <source>
        <dbReference type="Proteomes" id="UP001139104"/>
    </source>
</evidence>
<name>A0ABS9Z737_9HYPH</name>
<dbReference type="RefSeq" id="WP_243067434.1">
    <property type="nucleotide sequence ID" value="NZ_JAIVFP010000001.1"/>
</dbReference>
<sequence length="415" mass="45188">MPGSPERVIDRAARKLAASGGDIDALDFAEKKAVLELLWRRRGPWIAREPDIEAWLRWAGTDWKPRIAETRVCMALLRHYDPELPVAGLSQSWLSGRAGALWGRFGDFARTWRLWEGVEAVARVAGSLAAGDLSFLRDGERAAQTRPILQGSGFLVAVAENYALRAAAAGDWTAAGSMLDFFEPAGLLGAGGPAAARARAKIAFVSGLVGFGARSGAETIGHALKLAFRIAGDPRAGLEDWRDIPEDVLAQVERWLAADTLEAAFRIVADLRTDEPDALARRRAFWRAFLPFVTRARLIGARKAQSAAVLLHAPCSSLSTYLSDHCGFLLELRGPDGRDLVVLELNNLAQSLFWPGDDPRAPGFDQRAYDGGALRAKCDRALSHLPPQGWEEKFAQLIAQETGIVLPAFSSKDFQ</sequence>
<comment type="caution">
    <text evidence="2">The sequence shown here is derived from an EMBL/GenBank/DDBJ whole genome shotgun (WGS) entry which is preliminary data.</text>
</comment>